<dbReference type="InterPro" id="IPR013693">
    <property type="entry name" value="SpoIID/LytB_N"/>
</dbReference>
<dbReference type="AlphaFoldDB" id="A0A1F5FHF1"/>
<evidence type="ECO:0000313" key="2">
    <source>
        <dbReference type="EMBL" id="OGD79078.1"/>
    </source>
</evidence>
<evidence type="ECO:0000313" key="3">
    <source>
        <dbReference type="Proteomes" id="UP000177187"/>
    </source>
</evidence>
<dbReference type="Proteomes" id="UP000177187">
    <property type="component" value="Unassembled WGS sequence"/>
</dbReference>
<dbReference type="InterPro" id="IPR013486">
    <property type="entry name" value="SpoIID/LytB"/>
</dbReference>
<dbReference type="PANTHER" id="PTHR30032">
    <property type="entry name" value="N-ACETYLMURAMOYL-L-ALANINE AMIDASE-RELATED"/>
    <property type="match status" value="1"/>
</dbReference>
<dbReference type="GO" id="GO:0030288">
    <property type="term" value="C:outer membrane-bounded periplasmic space"/>
    <property type="evidence" value="ECO:0007669"/>
    <property type="project" value="TreeGrafter"/>
</dbReference>
<dbReference type="STRING" id="1817816.A2Y64_06755"/>
<feature type="domain" description="Sporulation stage II protein D amidase enhancer LytB N-terminal" evidence="1">
    <location>
        <begin position="102"/>
        <end position="191"/>
    </location>
</feature>
<evidence type="ECO:0000259" key="1">
    <source>
        <dbReference type="Pfam" id="PF08486"/>
    </source>
</evidence>
<comment type="caution">
    <text evidence="2">The sequence shown here is derived from an EMBL/GenBank/DDBJ whole genome shotgun (WGS) entry which is preliminary data.</text>
</comment>
<name>A0A1F5FHF1_9BACT</name>
<dbReference type="PANTHER" id="PTHR30032:SF4">
    <property type="entry name" value="AMIDASE ENHANCER"/>
    <property type="match status" value="1"/>
</dbReference>
<sequence length="377" mass="41418">MLKTAPTELRVLLQETEGLLVVNCPSGAVISDDSDTPLYTVPAGWDLVFKRNEYGVLAVNGEWLRCTWVRIKPREDGDGPPRVTVKGSPYRGSLTVRSTTTGTLQAINRIEVEDYLRGVLPKETYANWPPEALKSQAVVSRSYALARMSDDPDAAFHLRADTSSQVYGGYFAEDPRTNDAVAATAGEVLAYGGRIVTTFFSSCCGGHTAAIDDIWPNVERRPFFSGVECDWCTASTSHDWEYTLDFDRLAHALAAAGYTTESPTGLRLRTNARTGRVRYVVFSLGSGDELELPGDEFRRLVGYGELKSTYFDIARVTEGGLVLEGHGYGHGVGLCQWGSRGMAEAGFTYKEIINHYYPGAGIAQWDALWPMEPRPTS</sequence>
<dbReference type="InterPro" id="IPR051922">
    <property type="entry name" value="Bact_Sporulation_Assoc"/>
</dbReference>
<proteinExistence type="predicted"/>
<reference evidence="2 3" key="1">
    <citation type="journal article" date="2016" name="Nat. Commun.">
        <title>Thousands of microbial genomes shed light on interconnected biogeochemical processes in an aquifer system.</title>
        <authorList>
            <person name="Anantharaman K."/>
            <person name="Brown C.T."/>
            <person name="Hug L.A."/>
            <person name="Sharon I."/>
            <person name="Castelle C.J."/>
            <person name="Probst A.J."/>
            <person name="Thomas B.C."/>
            <person name="Singh A."/>
            <person name="Wilkins M.J."/>
            <person name="Karaoz U."/>
            <person name="Brodie E.L."/>
            <person name="Williams K.H."/>
            <person name="Hubbard S.S."/>
            <person name="Banfield J.F."/>
        </authorList>
    </citation>
    <scope>NUCLEOTIDE SEQUENCE [LARGE SCALE GENOMIC DNA]</scope>
</reference>
<accession>A0A1F5FHF1</accession>
<dbReference type="EMBL" id="MFAF01000016">
    <property type="protein sequence ID" value="OGD79078.1"/>
    <property type="molecule type" value="Genomic_DNA"/>
</dbReference>
<protein>
    <recommendedName>
        <fullName evidence="1">Sporulation stage II protein D amidase enhancer LytB N-terminal domain-containing protein</fullName>
    </recommendedName>
</protein>
<dbReference type="Pfam" id="PF08486">
    <property type="entry name" value="SpoIID"/>
    <property type="match status" value="1"/>
</dbReference>
<gene>
    <name evidence="2" type="ORF">A2Y64_06755</name>
</gene>
<organism evidence="2 3">
    <name type="scientific">Candidatus Coatesbacteria bacterium RBG_13_66_14</name>
    <dbReference type="NCBI Taxonomy" id="1817816"/>
    <lineage>
        <taxon>Bacteria</taxon>
        <taxon>Candidatus Coatesiibacteriota</taxon>
    </lineage>
</organism>
<dbReference type="NCBIfam" id="TIGR02669">
    <property type="entry name" value="SpoIID_LytB"/>
    <property type="match status" value="1"/>
</dbReference>
<dbReference type="GO" id="GO:0030435">
    <property type="term" value="P:sporulation resulting in formation of a cellular spore"/>
    <property type="evidence" value="ECO:0007669"/>
    <property type="project" value="InterPro"/>
</dbReference>